<gene>
    <name evidence="1" type="ORF">EDD54_1334</name>
</gene>
<organism evidence="1 2">
    <name type="scientific">Oharaeibacter diazotrophicus</name>
    <dbReference type="NCBI Taxonomy" id="1920512"/>
    <lineage>
        <taxon>Bacteria</taxon>
        <taxon>Pseudomonadati</taxon>
        <taxon>Pseudomonadota</taxon>
        <taxon>Alphaproteobacteria</taxon>
        <taxon>Hyphomicrobiales</taxon>
        <taxon>Pleomorphomonadaceae</taxon>
        <taxon>Oharaeibacter</taxon>
    </lineage>
</organism>
<evidence type="ECO:0000313" key="1">
    <source>
        <dbReference type="EMBL" id="TDP87439.1"/>
    </source>
</evidence>
<dbReference type="Proteomes" id="UP000294547">
    <property type="component" value="Unassembled WGS sequence"/>
</dbReference>
<name>A0A4R6RLB0_9HYPH</name>
<keyword evidence="2" id="KW-1185">Reference proteome</keyword>
<dbReference type="InterPro" id="IPR027417">
    <property type="entry name" value="P-loop_NTPase"/>
</dbReference>
<dbReference type="AlphaFoldDB" id="A0A4R6RLB0"/>
<evidence type="ECO:0000313" key="2">
    <source>
        <dbReference type="Proteomes" id="UP000294547"/>
    </source>
</evidence>
<accession>A0A4R6RLB0</accession>
<dbReference type="SUPFAM" id="SSF53795">
    <property type="entry name" value="PEP carboxykinase-like"/>
    <property type="match status" value="1"/>
</dbReference>
<comment type="caution">
    <text evidence="1">The sequence shown here is derived from an EMBL/GenBank/DDBJ whole genome shotgun (WGS) entry which is preliminary data.</text>
</comment>
<dbReference type="Gene3D" id="3.40.50.300">
    <property type="entry name" value="P-loop containing nucleotide triphosphate hydrolases"/>
    <property type="match status" value="1"/>
</dbReference>
<proteinExistence type="predicted"/>
<evidence type="ECO:0008006" key="3">
    <source>
        <dbReference type="Google" id="ProtNLM"/>
    </source>
</evidence>
<dbReference type="EMBL" id="SNXY01000006">
    <property type="protein sequence ID" value="TDP87439.1"/>
    <property type="molecule type" value="Genomic_DNA"/>
</dbReference>
<protein>
    <recommendedName>
        <fullName evidence="3">Hpr(Ser) kinase/phosphatase</fullName>
    </recommendedName>
</protein>
<sequence>MVVGSNSEMWVFGANAASTPLSPQPRRYRMAGVEIASQLSLPTALAGGDTTADLVIRLRPLPDRLATPLASGTGWSLDHRDFLLELDGIARIRVRDGREIAVDPAPGTAADDAAAFAVGTGLGVTLLQRGVLPLHAAAVGHRGRAVLLCGVSGAGKSTLAGALCRAGCDFLADDVAALAASVDGPPVVQPDGRALRLHPESIAALDLAARAGSPVRPAVAKRHVAPPTAVPGPLPIGAVFVLAPATPARPAGITAMPVLAAAQALLRHTFRRGLALMIAPAVLTREIATLADSVPVATLVRPQRFADLDATAAAVLAHLDAAW</sequence>
<reference evidence="1 2" key="1">
    <citation type="submission" date="2019-03" db="EMBL/GenBank/DDBJ databases">
        <title>Genomic Encyclopedia of Type Strains, Phase IV (KMG-IV): sequencing the most valuable type-strain genomes for metagenomic binning, comparative biology and taxonomic classification.</title>
        <authorList>
            <person name="Goeker M."/>
        </authorList>
    </citation>
    <scope>NUCLEOTIDE SEQUENCE [LARGE SCALE GENOMIC DNA]</scope>
    <source>
        <strain evidence="1 2">DSM 102969</strain>
    </source>
</reference>